<gene>
    <name evidence="1" type="ORF">K8V20_01855</name>
</gene>
<accession>A0A921IIG5</accession>
<protein>
    <submittedName>
        <fullName evidence="1">Uncharacterized protein</fullName>
    </submittedName>
</protein>
<organism evidence="1 2">
    <name type="scientific">Subdoligranulum variabile</name>
    <dbReference type="NCBI Taxonomy" id="214851"/>
    <lineage>
        <taxon>Bacteria</taxon>
        <taxon>Bacillati</taxon>
        <taxon>Bacillota</taxon>
        <taxon>Clostridia</taxon>
        <taxon>Eubacteriales</taxon>
        <taxon>Oscillospiraceae</taxon>
        <taxon>Subdoligranulum</taxon>
    </lineage>
</organism>
<proteinExistence type="predicted"/>
<dbReference type="EMBL" id="DYVE01000055">
    <property type="protein sequence ID" value="HJG27379.1"/>
    <property type="molecule type" value="Genomic_DNA"/>
</dbReference>
<evidence type="ECO:0000313" key="2">
    <source>
        <dbReference type="Proteomes" id="UP000782880"/>
    </source>
</evidence>
<reference evidence="1" key="1">
    <citation type="journal article" date="2021" name="PeerJ">
        <title>Extensive microbial diversity within the chicken gut microbiome revealed by metagenomics and culture.</title>
        <authorList>
            <person name="Gilroy R."/>
            <person name="Ravi A."/>
            <person name="Getino M."/>
            <person name="Pursley I."/>
            <person name="Horton D.L."/>
            <person name="Alikhan N.F."/>
            <person name="Baker D."/>
            <person name="Gharbi K."/>
            <person name="Hall N."/>
            <person name="Watson M."/>
            <person name="Adriaenssens E.M."/>
            <person name="Foster-Nyarko E."/>
            <person name="Jarju S."/>
            <person name="Secka A."/>
            <person name="Antonio M."/>
            <person name="Oren A."/>
            <person name="Chaudhuri R.R."/>
            <person name="La Ragione R."/>
            <person name="Hildebrand F."/>
            <person name="Pallen M.J."/>
        </authorList>
    </citation>
    <scope>NUCLEOTIDE SEQUENCE</scope>
    <source>
        <strain evidence="1">ChiBcec21-2208</strain>
    </source>
</reference>
<evidence type="ECO:0000313" key="1">
    <source>
        <dbReference type="EMBL" id="HJG27379.1"/>
    </source>
</evidence>
<name>A0A921IIG5_9FIRM</name>
<dbReference type="AlphaFoldDB" id="A0A921IIG5"/>
<dbReference type="Proteomes" id="UP000782880">
    <property type="component" value="Unassembled WGS sequence"/>
</dbReference>
<comment type="caution">
    <text evidence="1">The sequence shown here is derived from an EMBL/GenBank/DDBJ whole genome shotgun (WGS) entry which is preliminary data.</text>
</comment>
<reference evidence="1" key="2">
    <citation type="submission" date="2021-09" db="EMBL/GenBank/DDBJ databases">
        <authorList>
            <person name="Gilroy R."/>
        </authorList>
    </citation>
    <scope>NUCLEOTIDE SEQUENCE</scope>
    <source>
        <strain evidence="1">ChiBcec21-2208</strain>
    </source>
</reference>
<sequence>MDALEFRNLYWNYYTQLENDFFSYSPYCEIDQCNDNAFSVKYLQLLLSVCGEIDSICKTFCKALDNDFDPDTAGIDNYISILREEYPTFATEKVKIIGYKYREMQPWKSIAYGYAPNWWHNYNAIKHHRDQEQNGKANYKYANQKNVIDALCALYVLLEYWAAKKFVIGRDEAIKQLNANPNEHTMYSLKSRHLNLTNWTFYETYMGQYPWFNPRRFYLYLEGVKPL</sequence>